<organism evidence="2 4">
    <name type="scientific">Vibrio owensii</name>
    <dbReference type="NCBI Taxonomy" id="696485"/>
    <lineage>
        <taxon>Bacteria</taxon>
        <taxon>Pseudomonadati</taxon>
        <taxon>Pseudomonadota</taxon>
        <taxon>Gammaproteobacteria</taxon>
        <taxon>Vibrionales</taxon>
        <taxon>Vibrionaceae</taxon>
        <taxon>Vibrio</taxon>
    </lineage>
</organism>
<dbReference type="Proteomes" id="UP000390336">
    <property type="component" value="Chromosome 1"/>
</dbReference>
<evidence type="ECO:0000313" key="3">
    <source>
        <dbReference type="Proteomes" id="UP000272136"/>
    </source>
</evidence>
<protein>
    <submittedName>
        <fullName evidence="2">Uncharacterized protein</fullName>
    </submittedName>
</protein>
<accession>A0AAP9G9E3</accession>
<dbReference type="Proteomes" id="UP000272136">
    <property type="component" value="Chromosome 1"/>
</dbReference>
<evidence type="ECO:0000313" key="4">
    <source>
        <dbReference type="Proteomes" id="UP000390336"/>
    </source>
</evidence>
<reference evidence="1 3" key="2">
    <citation type="submission" date="2018-10" db="EMBL/GenBank/DDBJ databases">
        <title>Whole Genome of Vibrio owensii strain 170502, isolated from Acute Hepatopancreatic Necrosis Disease (AHPND) shrimp.</title>
        <authorList>
            <person name="Yan M."/>
            <person name="Wang X."/>
            <person name="Wang Y."/>
        </authorList>
    </citation>
    <scope>NUCLEOTIDE SEQUENCE [LARGE SCALE GENOMIC DNA]</scope>
    <source>
        <strain evidence="1 3">1700302</strain>
    </source>
</reference>
<evidence type="ECO:0000313" key="1">
    <source>
        <dbReference type="EMBL" id="AYO16134.1"/>
    </source>
</evidence>
<dbReference type="EMBL" id="CP045859">
    <property type="protein sequence ID" value="QGH45854.1"/>
    <property type="molecule type" value="Genomic_DNA"/>
</dbReference>
<dbReference type="AlphaFoldDB" id="A0AAP9G9E3"/>
<name>A0AAP9G9E3_9VIBR</name>
<keyword evidence="3" id="KW-1185">Reference proteome</keyword>
<dbReference type="EMBL" id="CP033137">
    <property type="protein sequence ID" value="AYO16134.1"/>
    <property type="molecule type" value="Genomic_DNA"/>
</dbReference>
<reference evidence="2" key="3">
    <citation type="submission" date="2019-11" db="EMBL/GenBank/DDBJ databases">
        <title>Complete genome sequence of Vibrio owensii SH-14 isolated from shrimp with acute hepatopancreatic necrosis diease.</title>
        <authorList>
            <person name="Liang X."/>
            <person name="Wang Y."/>
        </authorList>
    </citation>
    <scope>NUCLEOTIDE SEQUENCE</scope>
    <source>
        <strain evidence="2">SH14</strain>
    </source>
</reference>
<gene>
    <name evidence="2" type="ORF">APZ19_01410</name>
    <name evidence="1" type="ORF">D0812_01430</name>
</gene>
<sequence>MGTGAPTSATFALADVALSINNSEAVTVRNFINVLFKVSKKPKISQGSPLLDNLIGKGQLSFRQFLPPT</sequence>
<evidence type="ECO:0000313" key="2">
    <source>
        <dbReference type="EMBL" id="QGH45854.1"/>
    </source>
</evidence>
<reference evidence="2 4" key="1">
    <citation type="journal article" date="2015" name="Genome Announc.">
        <title>Draft Genome Sequence of Vibrio owensii Strain SH-14, Which Causes Shrimp Acute Hepatopancreatic Necrosis Disease.</title>
        <authorList>
            <person name="Liu L."/>
            <person name="Xiao J."/>
            <person name="Xia X."/>
            <person name="Pan Y."/>
            <person name="Yan S."/>
            <person name="Wang Y."/>
        </authorList>
    </citation>
    <scope>NUCLEOTIDE SEQUENCE [LARGE SCALE GENOMIC DNA]</scope>
    <source>
        <strain evidence="2 4">SH14</strain>
    </source>
</reference>
<proteinExistence type="predicted"/>